<evidence type="ECO:0000313" key="5">
    <source>
        <dbReference type="EMBL" id="GEK79558.1"/>
    </source>
</evidence>
<dbReference type="PROSITE" id="PS50949">
    <property type="entry name" value="HTH_GNTR"/>
    <property type="match status" value="1"/>
</dbReference>
<gene>
    <name evidence="5" type="ORF">ABA31_09090</name>
</gene>
<evidence type="ECO:0000313" key="6">
    <source>
        <dbReference type="Proteomes" id="UP000321749"/>
    </source>
</evidence>
<dbReference type="InterPro" id="IPR036388">
    <property type="entry name" value="WH-like_DNA-bd_sf"/>
</dbReference>
<dbReference type="InterPro" id="IPR008920">
    <property type="entry name" value="TF_FadR/GntR_C"/>
</dbReference>
<dbReference type="SMART" id="SM00345">
    <property type="entry name" value="HTH_GNTR"/>
    <property type="match status" value="1"/>
</dbReference>
<keyword evidence="3" id="KW-0804">Transcription</keyword>
<dbReference type="Pfam" id="PF00392">
    <property type="entry name" value="GntR"/>
    <property type="match status" value="1"/>
</dbReference>
<dbReference type="Pfam" id="PF07729">
    <property type="entry name" value="FCD"/>
    <property type="match status" value="1"/>
</dbReference>
<feature type="domain" description="HTH gntR-type" evidence="4">
    <location>
        <begin position="16"/>
        <end position="83"/>
    </location>
</feature>
<protein>
    <submittedName>
        <fullName evidence="5">GntR family transcriptional regulator</fullName>
    </submittedName>
</protein>
<dbReference type="InterPro" id="IPR011711">
    <property type="entry name" value="GntR_C"/>
</dbReference>
<dbReference type="SUPFAM" id="SSF46785">
    <property type="entry name" value="Winged helix' DNA-binding domain"/>
    <property type="match status" value="1"/>
</dbReference>
<keyword evidence="1" id="KW-0805">Transcription regulation</keyword>
<dbReference type="PANTHER" id="PTHR43537:SF24">
    <property type="entry name" value="GLUCONATE OPERON TRANSCRIPTIONAL REPRESSOR"/>
    <property type="match status" value="1"/>
</dbReference>
<dbReference type="SMART" id="SM00895">
    <property type="entry name" value="FCD"/>
    <property type="match status" value="1"/>
</dbReference>
<reference evidence="5 6" key="1">
    <citation type="submission" date="2019-07" db="EMBL/GenBank/DDBJ databases">
        <title>Whole genome shotgun sequence of Agrococcus baldri NBRC 103055.</title>
        <authorList>
            <person name="Hosoyama A."/>
            <person name="Uohara A."/>
            <person name="Ohji S."/>
            <person name="Ichikawa N."/>
        </authorList>
    </citation>
    <scope>NUCLEOTIDE SEQUENCE [LARGE SCALE GENOMIC DNA]</scope>
    <source>
        <strain evidence="5 6">NBRC 103055</strain>
    </source>
</reference>
<dbReference type="Gene3D" id="1.10.10.10">
    <property type="entry name" value="Winged helix-like DNA-binding domain superfamily/Winged helix DNA-binding domain"/>
    <property type="match status" value="1"/>
</dbReference>
<dbReference type="GO" id="GO:0003700">
    <property type="term" value="F:DNA-binding transcription factor activity"/>
    <property type="evidence" value="ECO:0007669"/>
    <property type="project" value="InterPro"/>
</dbReference>
<dbReference type="InterPro" id="IPR000524">
    <property type="entry name" value="Tscrpt_reg_HTH_GntR"/>
</dbReference>
<dbReference type="SUPFAM" id="SSF48008">
    <property type="entry name" value="GntR ligand-binding domain-like"/>
    <property type="match status" value="1"/>
</dbReference>
<accession>A0AA87URB7</accession>
<dbReference type="InterPro" id="IPR036390">
    <property type="entry name" value="WH_DNA-bd_sf"/>
</dbReference>
<dbReference type="GO" id="GO:0003677">
    <property type="term" value="F:DNA binding"/>
    <property type="evidence" value="ECO:0007669"/>
    <property type="project" value="UniProtKB-KW"/>
</dbReference>
<evidence type="ECO:0000256" key="1">
    <source>
        <dbReference type="ARBA" id="ARBA00023015"/>
    </source>
</evidence>
<evidence type="ECO:0000256" key="2">
    <source>
        <dbReference type="ARBA" id="ARBA00023125"/>
    </source>
</evidence>
<dbReference type="Gene3D" id="1.20.120.530">
    <property type="entry name" value="GntR ligand-binding domain-like"/>
    <property type="match status" value="1"/>
</dbReference>
<proteinExistence type="predicted"/>
<evidence type="ECO:0000256" key="3">
    <source>
        <dbReference type="ARBA" id="ARBA00023163"/>
    </source>
</evidence>
<dbReference type="Proteomes" id="UP000321749">
    <property type="component" value="Unassembled WGS sequence"/>
</dbReference>
<organism evidence="5 6">
    <name type="scientific">Agrococcus baldri</name>
    <dbReference type="NCBI Taxonomy" id="153730"/>
    <lineage>
        <taxon>Bacteria</taxon>
        <taxon>Bacillati</taxon>
        <taxon>Actinomycetota</taxon>
        <taxon>Actinomycetes</taxon>
        <taxon>Micrococcales</taxon>
        <taxon>Microbacteriaceae</taxon>
        <taxon>Agrococcus</taxon>
    </lineage>
</organism>
<dbReference type="RefSeq" id="WP_146793073.1">
    <property type="nucleotide sequence ID" value="NZ_BJUU01000004.1"/>
</dbReference>
<keyword evidence="2" id="KW-0238">DNA-binding</keyword>
<sequence length="241" mass="26712">MSAGLPLRGVSELERRGLRDRVYDRILAMLLEGHVEPGSRLSIDTLAKQLDVSPTPVREAMVQLERTGLVTREALKGYRVAPPLDAQQLAELFDARLMIELEATRLAAPHAETLLPRLREAHELHHAWAQQVAESLAEGESDVRVTQEYFAADAAFHRAIVESTANRYLLAMHDDLGALTHRLRQAVIRGATDVEEAHSEHAAVLEAIERGDTATAIDAMRAHIEGVRSRSMHDETETETA</sequence>
<comment type="caution">
    <text evidence="5">The sequence shown here is derived from an EMBL/GenBank/DDBJ whole genome shotgun (WGS) entry which is preliminary data.</text>
</comment>
<evidence type="ECO:0000259" key="4">
    <source>
        <dbReference type="PROSITE" id="PS50949"/>
    </source>
</evidence>
<dbReference type="EMBL" id="BJUU01000004">
    <property type="protein sequence ID" value="GEK79558.1"/>
    <property type="molecule type" value="Genomic_DNA"/>
</dbReference>
<name>A0AA87URB7_9MICO</name>
<dbReference type="PANTHER" id="PTHR43537">
    <property type="entry name" value="TRANSCRIPTIONAL REGULATOR, GNTR FAMILY"/>
    <property type="match status" value="1"/>
</dbReference>
<dbReference type="CDD" id="cd07377">
    <property type="entry name" value="WHTH_GntR"/>
    <property type="match status" value="1"/>
</dbReference>
<keyword evidence="6" id="KW-1185">Reference proteome</keyword>
<dbReference type="AlphaFoldDB" id="A0AA87URB7"/>